<reference evidence="3 4" key="1">
    <citation type="submission" date="2018-06" db="EMBL/GenBank/DDBJ databases">
        <title>Pedobacter endophyticus sp. nov., an endophytic bacterium isolated from a leaf of Triticum aestivum.</title>
        <authorList>
            <person name="Zhang L."/>
        </authorList>
    </citation>
    <scope>NUCLEOTIDE SEQUENCE [LARGE SCALE GENOMIC DNA]</scope>
    <source>
        <strain evidence="3 4">CM134L-2</strain>
    </source>
</reference>
<evidence type="ECO:0000259" key="2">
    <source>
        <dbReference type="Pfam" id="PF13439"/>
    </source>
</evidence>
<sequence>MKIIQICAAYKPAYIYGGPTMSVSKLSEELVKAGQDVVVLATTANGKTELNVPSGLEQIVDGVKVFYFKRLTKDHTHFSPALFSFLRKLIVEEKKAGRKNELIIHIHAWWNLVSIFSCLVAKIHGVKVVLSPRGMLTNYSLNNRNSKLKDAIHFFLGKNLLKYCHIHATSEKEQEDILETCIPNNTNIIANFVELGDATPTSGSLTAAIPTESSTYQLLFLSRIEEKKGLELLFNALAKVNISWNLSIAGSGEISYLQHLYQLADQLNISSKIKWLGQADKNQKFELLAEHDLLVLSSHNENFANVVIESLSVGTPVLVSTEVGLADYVTKNNLGWVVPNDPDQLMVAIIKSFEDTQKRAQIRASAPSKIKQDFDETTLANKYISMYKHLLGKS</sequence>
<accession>A0A3S3PHT3</accession>
<dbReference type="Pfam" id="PF00534">
    <property type="entry name" value="Glycos_transf_1"/>
    <property type="match status" value="1"/>
</dbReference>
<dbReference type="Gene3D" id="3.40.50.2000">
    <property type="entry name" value="Glycogen Phosphorylase B"/>
    <property type="match status" value="2"/>
</dbReference>
<protein>
    <submittedName>
        <fullName evidence="3">Glycosyltransferase</fullName>
    </submittedName>
</protein>
<feature type="domain" description="Glycosyl transferase family 1" evidence="1">
    <location>
        <begin position="214"/>
        <end position="366"/>
    </location>
</feature>
<evidence type="ECO:0000313" key="4">
    <source>
        <dbReference type="Proteomes" id="UP000284120"/>
    </source>
</evidence>
<dbReference type="Proteomes" id="UP000284120">
    <property type="component" value="Unassembled WGS sequence"/>
</dbReference>
<dbReference type="AlphaFoldDB" id="A0A3S3PHT3"/>
<feature type="domain" description="Glycosyltransferase subfamily 4-like N-terminal" evidence="2">
    <location>
        <begin position="16"/>
        <end position="195"/>
    </location>
</feature>
<keyword evidence="3" id="KW-0808">Transferase</keyword>
<evidence type="ECO:0000313" key="3">
    <source>
        <dbReference type="EMBL" id="RWU08616.1"/>
    </source>
</evidence>
<evidence type="ECO:0000259" key="1">
    <source>
        <dbReference type="Pfam" id="PF00534"/>
    </source>
</evidence>
<dbReference type="EMBL" id="SAYW01000002">
    <property type="protein sequence ID" value="RWU08616.1"/>
    <property type="molecule type" value="Genomic_DNA"/>
</dbReference>
<dbReference type="SUPFAM" id="SSF53756">
    <property type="entry name" value="UDP-Glycosyltransferase/glycogen phosphorylase"/>
    <property type="match status" value="1"/>
</dbReference>
<dbReference type="Pfam" id="PF13439">
    <property type="entry name" value="Glyco_transf_4"/>
    <property type="match status" value="1"/>
</dbReference>
<name>A0A3S3PHT3_9SPHI</name>
<dbReference type="GO" id="GO:0016757">
    <property type="term" value="F:glycosyltransferase activity"/>
    <property type="evidence" value="ECO:0007669"/>
    <property type="project" value="InterPro"/>
</dbReference>
<keyword evidence="4" id="KW-1185">Reference proteome</keyword>
<dbReference type="RefSeq" id="WP_128353343.1">
    <property type="nucleotide sequence ID" value="NZ_QMHN01000002.1"/>
</dbReference>
<dbReference type="InterPro" id="IPR028098">
    <property type="entry name" value="Glyco_trans_4-like_N"/>
</dbReference>
<proteinExistence type="predicted"/>
<dbReference type="InterPro" id="IPR001296">
    <property type="entry name" value="Glyco_trans_1"/>
</dbReference>
<dbReference type="OrthoDB" id="9790710at2"/>
<dbReference type="NCBIfam" id="NF046085">
    <property type="entry name" value="XrtY_assoc_Gly1"/>
    <property type="match status" value="1"/>
</dbReference>
<gene>
    <name evidence="3" type="ORF">DPV69_09620</name>
</gene>
<organism evidence="3 4">
    <name type="scientific">Pedobacter chitinilyticus</name>
    <dbReference type="NCBI Taxonomy" id="2233776"/>
    <lineage>
        <taxon>Bacteria</taxon>
        <taxon>Pseudomonadati</taxon>
        <taxon>Bacteroidota</taxon>
        <taxon>Sphingobacteriia</taxon>
        <taxon>Sphingobacteriales</taxon>
        <taxon>Sphingobacteriaceae</taxon>
        <taxon>Pedobacter</taxon>
    </lineage>
</organism>
<dbReference type="PANTHER" id="PTHR12526">
    <property type="entry name" value="GLYCOSYLTRANSFERASE"/>
    <property type="match status" value="1"/>
</dbReference>
<comment type="caution">
    <text evidence="3">The sequence shown here is derived from an EMBL/GenBank/DDBJ whole genome shotgun (WGS) entry which is preliminary data.</text>
</comment>